<dbReference type="InParanoid" id="B0CX71"/>
<accession>B0CX71</accession>
<keyword evidence="2" id="KW-1185">Reference proteome</keyword>
<dbReference type="Proteomes" id="UP000001194">
    <property type="component" value="Unassembled WGS sequence"/>
</dbReference>
<evidence type="ECO:0000313" key="1">
    <source>
        <dbReference type="EMBL" id="EDR13202.1"/>
    </source>
</evidence>
<dbReference type="EMBL" id="DS547093">
    <property type="protein sequence ID" value="EDR13202.1"/>
    <property type="molecule type" value="Genomic_DNA"/>
</dbReference>
<organism evidence="2">
    <name type="scientific">Laccaria bicolor (strain S238N-H82 / ATCC MYA-4686)</name>
    <name type="common">Bicoloured deceiver</name>
    <name type="synonym">Laccaria laccata var. bicolor</name>
    <dbReference type="NCBI Taxonomy" id="486041"/>
    <lineage>
        <taxon>Eukaryota</taxon>
        <taxon>Fungi</taxon>
        <taxon>Dikarya</taxon>
        <taxon>Basidiomycota</taxon>
        <taxon>Agaricomycotina</taxon>
        <taxon>Agaricomycetes</taxon>
        <taxon>Agaricomycetidae</taxon>
        <taxon>Agaricales</taxon>
        <taxon>Agaricineae</taxon>
        <taxon>Hydnangiaceae</taxon>
        <taxon>Laccaria</taxon>
    </lineage>
</organism>
<dbReference type="HOGENOM" id="CLU_3106786_0_0_1"/>
<reference evidence="1 2" key="1">
    <citation type="journal article" date="2008" name="Nature">
        <title>The genome of Laccaria bicolor provides insights into mycorrhizal symbiosis.</title>
        <authorList>
            <person name="Martin F."/>
            <person name="Aerts A."/>
            <person name="Ahren D."/>
            <person name="Brun A."/>
            <person name="Danchin E.G.J."/>
            <person name="Duchaussoy F."/>
            <person name="Gibon J."/>
            <person name="Kohler A."/>
            <person name="Lindquist E."/>
            <person name="Pereda V."/>
            <person name="Salamov A."/>
            <person name="Shapiro H.J."/>
            <person name="Wuyts J."/>
            <person name="Blaudez D."/>
            <person name="Buee M."/>
            <person name="Brokstein P."/>
            <person name="Canbaeck B."/>
            <person name="Cohen D."/>
            <person name="Courty P.E."/>
            <person name="Coutinho P.M."/>
            <person name="Delaruelle C."/>
            <person name="Detter J.C."/>
            <person name="Deveau A."/>
            <person name="DiFazio S."/>
            <person name="Duplessis S."/>
            <person name="Fraissinet-Tachet L."/>
            <person name="Lucic E."/>
            <person name="Frey-Klett P."/>
            <person name="Fourrey C."/>
            <person name="Feussner I."/>
            <person name="Gay G."/>
            <person name="Grimwood J."/>
            <person name="Hoegger P.J."/>
            <person name="Jain P."/>
            <person name="Kilaru S."/>
            <person name="Labbe J."/>
            <person name="Lin Y.C."/>
            <person name="Legue V."/>
            <person name="Le Tacon F."/>
            <person name="Marmeisse R."/>
            <person name="Melayah D."/>
            <person name="Montanini B."/>
            <person name="Muratet M."/>
            <person name="Nehls U."/>
            <person name="Niculita-Hirzel H."/>
            <person name="Oudot-Le Secq M.P."/>
            <person name="Peter M."/>
            <person name="Quesneville H."/>
            <person name="Rajashekar B."/>
            <person name="Reich M."/>
            <person name="Rouhier N."/>
            <person name="Schmutz J."/>
            <person name="Yin T."/>
            <person name="Chalot M."/>
            <person name="Henrissat B."/>
            <person name="Kuees U."/>
            <person name="Lucas S."/>
            <person name="Van de Peer Y."/>
            <person name="Podila G.K."/>
            <person name="Polle A."/>
            <person name="Pukkila P.J."/>
            <person name="Richardson P.M."/>
            <person name="Rouze P."/>
            <person name="Sanders I.R."/>
            <person name="Stajich J.E."/>
            <person name="Tunlid A."/>
            <person name="Tuskan G."/>
            <person name="Grigoriev I.V."/>
        </authorList>
    </citation>
    <scope>NUCLEOTIDE SEQUENCE [LARGE SCALE GENOMIC DNA]</scope>
    <source>
        <strain evidence="2">S238N-H82 / ATCC MYA-4686</strain>
    </source>
</reference>
<sequence length="51" mass="5681">MTSPSFSTSYSDTGLWGIHLVSENLMNLDDLIHFTLKLLQLKSRGPRASTT</sequence>
<dbReference type="Gene3D" id="3.30.830.10">
    <property type="entry name" value="Metalloenzyme, LuxS/M16 peptidase-like"/>
    <property type="match status" value="1"/>
</dbReference>
<dbReference type="RefSeq" id="XP_001875700.1">
    <property type="nucleotide sequence ID" value="XM_001875665.1"/>
</dbReference>
<dbReference type="KEGG" id="lbc:LACBIDRAFT_308786"/>
<dbReference type="OrthoDB" id="10251424at2759"/>
<dbReference type="GeneID" id="6071956"/>
<name>B0CX71_LACBS</name>
<gene>
    <name evidence="1" type="ORF">LACBIDRAFT_308786</name>
</gene>
<dbReference type="STRING" id="486041.B0CX71"/>
<evidence type="ECO:0000313" key="2">
    <source>
        <dbReference type="Proteomes" id="UP000001194"/>
    </source>
</evidence>
<protein>
    <submittedName>
        <fullName evidence="1">Predicted protein</fullName>
    </submittedName>
</protein>
<dbReference type="AlphaFoldDB" id="B0CX71"/>
<proteinExistence type="predicted"/>